<evidence type="ECO:0000313" key="3">
    <source>
        <dbReference type="Proteomes" id="UP000612899"/>
    </source>
</evidence>
<accession>A0A8J3Q9B0</accession>
<evidence type="ECO:0000313" key="2">
    <source>
        <dbReference type="EMBL" id="GIH06300.1"/>
    </source>
</evidence>
<keyword evidence="3" id="KW-1185">Reference proteome</keyword>
<reference evidence="2" key="1">
    <citation type="submission" date="2021-01" db="EMBL/GenBank/DDBJ databases">
        <title>Whole genome shotgun sequence of Rhizocola hellebori NBRC 109834.</title>
        <authorList>
            <person name="Komaki H."/>
            <person name="Tamura T."/>
        </authorList>
    </citation>
    <scope>NUCLEOTIDE SEQUENCE</scope>
    <source>
        <strain evidence="2">NBRC 109834</strain>
    </source>
</reference>
<dbReference type="EMBL" id="BONY01000026">
    <property type="protein sequence ID" value="GIH06300.1"/>
    <property type="molecule type" value="Genomic_DNA"/>
</dbReference>
<name>A0A8J3Q9B0_9ACTN</name>
<comment type="caution">
    <text evidence="2">The sequence shown here is derived from an EMBL/GenBank/DDBJ whole genome shotgun (WGS) entry which is preliminary data.</text>
</comment>
<sequence length="66" mass="6452">MEGFGFGAALDGRAGLGEAGDAGTKITVGEGEAGIGTAAKLDDSNGRRPHHTAKAARTVSTAQPTA</sequence>
<gene>
    <name evidence="2" type="ORF">Rhe02_43670</name>
</gene>
<evidence type="ECO:0000256" key="1">
    <source>
        <dbReference type="SAM" id="MobiDB-lite"/>
    </source>
</evidence>
<dbReference type="AlphaFoldDB" id="A0A8J3Q9B0"/>
<organism evidence="2 3">
    <name type="scientific">Rhizocola hellebori</name>
    <dbReference type="NCBI Taxonomy" id="1392758"/>
    <lineage>
        <taxon>Bacteria</taxon>
        <taxon>Bacillati</taxon>
        <taxon>Actinomycetota</taxon>
        <taxon>Actinomycetes</taxon>
        <taxon>Micromonosporales</taxon>
        <taxon>Micromonosporaceae</taxon>
        <taxon>Rhizocola</taxon>
    </lineage>
</organism>
<feature type="region of interest" description="Disordered" evidence="1">
    <location>
        <begin position="37"/>
        <end position="66"/>
    </location>
</feature>
<protein>
    <submittedName>
        <fullName evidence="2">Uncharacterized protein</fullName>
    </submittedName>
</protein>
<dbReference type="Proteomes" id="UP000612899">
    <property type="component" value="Unassembled WGS sequence"/>
</dbReference>
<proteinExistence type="predicted"/>